<dbReference type="CDD" id="cd18793">
    <property type="entry name" value="SF2_C_SNF"/>
    <property type="match status" value="1"/>
</dbReference>
<dbReference type="Pfam" id="PF00176">
    <property type="entry name" value="SNF2-rel_dom"/>
    <property type="match status" value="1"/>
</dbReference>
<dbReference type="InterPro" id="IPR049730">
    <property type="entry name" value="SNF2/RAD54-like_C"/>
</dbReference>
<proteinExistence type="predicted"/>
<evidence type="ECO:0000256" key="1">
    <source>
        <dbReference type="ARBA" id="ARBA00022723"/>
    </source>
</evidence>
<dbReference type="InterPro" id="IPR050628">
    <property type="entry name" value="SNF2_RAD54_helicase_TF"/>
</dbReference>
<dbReference type="InterPro" id="IPR014001">
    <property type="entry name" value="Helicase_ATP-bd"/>
</dbReference>
<dbReference type="PANTHER" id="PTHR45626">
    <property type="entry name" value="TRANSCRIPTION TERMINATION FACTOR 2-RELATED"/>
    <property type="match status" value="1"/>
</dbReference>
<dbReference type="InterPro" id="IPR017907">
    <property type="entry name" value="Znf_RING_CS"/>
</dbReference>
<dbReference type="CDD" id="cd18008">
    <property type="entry name" value="DEXDc_SHPRH-like"/>
    <property type="match status" value="1"/>
</dbReference>
<protein>
    <submittedName>
        <fullName evidence="9">Uncharacterized protein</fullName>
    </submittedName>
</protein>
<gene>
    <name evidence="9" type="ORF">N7532_009170</name>
</gene>
<evidence type="ECO:0000259" key="7">
    <source>
        <dbReference type="PROSITE" id="PS51192"/>
    </source>
</evidence>
<dbReference type="GO" id="GO:0016787">
    <property type="term" value="F:hydrolase activity"/>
    <property type="evidence" value="ECO:0007669"/>
    <property type="project" value="UniProtKB-KW"/>
</dbReference>
<accession>A0A9W9EZ21</accession>
<keyword evidence="2" id="KW-0547">Nucleotide-binding</keyword>
<dbReference type="PROSITE" id="PS51194">
    <property type="entry name" value="HELICASE_CTER"/>
    <property type="match status" value="1"/>
</dbReference>
<keyword evidence="6" id="KW-0067">ATP-binding</keyword>
<reference evidence="9" key="1">
    <citation type="submission" date="2022-11" db="EMBL/GenBank/DDBJ databases">
        <authorList>
            <person name="Petersen C."/>
        </authorList>
    </citation>
    <scope>NUCLEOTIDE SEQUENCE</scope>
    <source>
        <strain evidence="9">IBT 30761</strain>
    </source>
</reference>
<dbReference type="EMBL" id="JAPQKI010000009">
    <property type="protein sequence ID" value="KAJ5090486.1"/>
    <property type="molecule type" value="Genomic_DNA"/>
</dbReference>
<reference evidence="9" key="2">
    <citation type="journal article" date="2023" name="IMA Fungus">
        <title>Comparative genomic study of the Penicillium genus elucidates a diverse pangenome and 15 lateral gene transfer events.</title>
        <authorList>
            <person name="Petersen C."/>
            <person name="Sorensen T."/>
            <person name="Nielsen M.R."/>
            <person name="Sondergaard T.E."/>
            <person name="Sorensen J.L."/>
            <person name="Fitzpatrick D.A."/>
            <person name="Frisvad J.C."/>
            <person name="Nielsen K.L."/>
        </authorList>
    </citation>
    <scope>NUCLEOTIDE SEQUENCE</scope>
    <source>
        <strain evidence="9">IBT 30761</strain>
    </source>
</reference>
<dbReference type="GO" id="GO:0005524">
    <property type="term" value="F:ATP binding"/>
    <property type="evidence" value="ECO:0007669"/>
    <property type="project" value="UniProtKB-KW"/>
</dbReference>
<sequence length="878" mass="98049">MFSADEARKRKWPFLDDDGENYLNTLPSVPEEVQDEEICFGSIIDVKTQLCNTQAIPNISPFTWDQSFSLIQEGDFFSLANRNEKFARLNKKISSGLCSVVQINKVRLRAYTSAKEFQKTVEIWKYDAGGNSNKPLTVEINVYGPQEVAEKVGNILGKAQNFLQLPRYGLEGKKYRNPQILPIGCFADDSNFNSQDIFDSEEENQVPEEESPASQDDELLDVQGILLQHVLTTNISVDRRIQTSLLTHQKEAVDFIARRENGEMPPSKACGDIMTQTRTSHCNYQHILNGEKRPRPEHARGGIVADEMGLGKSLVILSIVAGSLGKAREFAAAEADVFQQQKRANSQATLILAPSTLLIDNWVNEIRKHAYTGSLTFHKHIGLERHSERDLLCKRDIVFTTYATLATEFCRGESILSKVNWFRIVLDEAHYIRNRATKQFQAVTSLSSQHRWCLTGTPIQNDIEDLGALIAFLKVPVLDRASTFRKLISHPINSGARNRFKNLQTLLHAVCIRRTRELIGIPDPDPQVKKLSMSQSERVQYRDLLQDCKMKIDMAVSGKRKGKLNSTVLESLLALRLFCNNGKMASKMPVDLDEVFSLLQQSGEDFCVYCDRKVHGISSRNDEAGIDEATMLPDCGHLVCQGCLAEHLQKGRCHGCKEYNTGPRSYDAVRHAANHQATGEHGHHVPRESYPTKLLALLNDIIQSRPQNCIVFSSWRKTLSIVAGLLTSNGISFAMIDGSLPLSKRKAALKTYESPNDTNVLLMTLGTGAVGLNLVSASCIYLLEPQWNPSIEAQAIGRALRLGQASQVKIVRYLMQGTVEESNVLSRQRTKLQLAGGGFQKRNHAGSESLQSLLDLFGTEPVGEDIVPSEHEMDIDET</sequence>
<evidence type="ECO:0000313" key="9">
    <source>
        <dbReference type="EMBL" id="KAJ5090486.1"/>
    </source>
</evidence>
<evidence type="ECO:0000256" key="3">
    <source>
        <dbReference type="ARBA" id="ARBA00022771"/>
    </source>
</evidence>
<dbReference type="AlphaFoldDB" id="A0A9W9EZ21"/>
<dbReference type="GO" id="GO:0008270">
    <property type="term" value="F:zinc ion binding"/>
    <property type="evidence" value="ECO:0007669"/>
    <property type="project" value="UniProtKB-KW"/>
</dbReference>
<comment type="caution">
    <text evidence="9">The sequence shown here is derived from an EMBL/GenBank/DDBJ whole genome shotgun (WGS) entry which is preliminary data.</text>
</comment>
<dbReference type="InterPro" id="IPR027417">
    <property type="entry name" value="P-loop_NTPase"/>
</dbReference>
<organism evidence="9 10">
    <name type="scientific">Penicillium argentinense</name>
    <dbReference type="NCBI Taxonomy" id="1131581"/>
    <lineage>
        <taxon>Eukaryota</taxon>
        <taxon>Fungi</taxon>
        <taxon>Dikarya</taxon>
        <taxon>Ascomycota</taxon>
        <taxon>Pezizomycotina</taxon>
        <taxon>Eurotiomycetes</taxon>
        <taxon>Eurotiomycetidae</taxon>
        <taxon>Eurotiales</taxon>
        <taxon>Aspergillaceae</taxon>
        <taxon>Penicillium</taxon>
    </lineage>
</organism>
<dbReference type="RefSeq" id="XP_056472467.1">
    <property type="nucleotide sequence ID" value="XM_056621661.1"/>
</dbReference>
<dbReference type="InterPro" id="IPR001650">
    <property type="entry name" value="Helicase_C-like"/>
</dbReference>
<dbReference type="SMART" id="SM00490">
    <property type="entry name" value="HELICc"/>
    <property type="match status" value="1"/>
</dbReference>
<evidence type="ECO:0000256" key="5">
    <source>
        <dbReference type="ARBA" id="ARBA00022833"/>
    </source>
</evidence>
<feature type="domain" description="Helicase C-terminal" evidence="8">
    <location>
        <begin position="693"/>
        <end position="857"/>
    </location>
</feature>
<dbReference type="GeneID" id="81360640"/>
<dbReference type="OrthoDB" id="448448at2759"/>
<evidence type="ECO:0000259" key="8">
    <source>
        <dbReference type="PROSITE" id="PS51194"/>
    </source>
</evidence>
<name>A0A9W9EZ21_9EURO</name>
<dbReference type="Gene3D" id="3.40.50.10810">
    <property type="entry name" value="Tandem AAA-ATPase domain"/>
    <property type="match status" value="1"/>
</dbReference>
<dbReference type="GO" id="GO:0008094">
    <property type="term" value="F:ATP-dependent activity, acting on DNA"/>
    <property type="evidence" value="ECO:0007669"/>
    <property type="project" value="TreeGrafter"/>
</dbReference>
<dbReference type="GO" id="GO:0005634">
    <property type="term" value="C:nucleus"/>
    <property type="evidence" value="ECO:0007669"/>
    <property type="project" value="TreeGrafter"/>
</dbReference>
<dbReference type="Pfam" id="PF00271">
    <property type="entry name" value="Helicase_C"/>
    <property type="match status" value="1"/>
</dbReference>
<dbReference type="SMART" id="SM00487">
    <property type="entry name" value="DEXDc"/>
    <property type="match status" value="1"/>
</dbReference>
<dbReference type="InterPro" id="IPR000330">
    <property type="entry name" value="SNF2_N"/>
</dbReference>
<keyword evidence="4" id="KW-0378">Hydrolase</keyword>
<keyword evidence="1" id="KW-0479">Metal-binding</keyword>
<dbReference type="PROSITE" id="PS51192">
    <property type="entry name" value="HELICASE_ATP_BIND_1"/>
    <property type="match status" value="1"/>
</dbReference>
<dbReference type="Gene3D" id="3.40.50.300">
    <property type="entry name" value="P-loop containing nucleotide triphosphate hydrolases"/>
    <property type="match status" value="1"/>
</dbReference>
<dbReference type="InterPro" id="IPR038718">
    <property type="entry name" value="SNF2-like_sf"/>
</dbReference>
<dbReference type="Proteomes" id="UP001149074">
    <property type="component" value="Unassembled WGS sequence"/>
</dbReference>
<evidence type="ECO:0000313" key="10">
    <source>
        <dbReference type="Proteomes" id="UP001149074"/>
    </source>
</evidence>
<evidence type="ECO:0000256" key="6">
    <source>
        <dbReference type="ARBA" id="ARBA00022840"/>
    </source>
</evidence>
<evidence type="ECO:0000256" key="4">
    <source>
        <dbReference type="ARBA" id="ARBA00022801"/>
    </source>
</evidence>
<feature type="domain" description="Helicase ATP-binding" evidence="7">
    <location>
        <begin position="293"/>
        <end position="476"/>
    </location>
</feature>
<keyword evidence="3" id="KW-0863">Zinc-finger</keyword>
<dbReference type="SUPFAM" id="SSF52540">
    <property type="entry name" value="P-loop containing nucleoside triphosphate hydrolases"/>
    <property type="match status" value="2"/>
</dbReference>
<dbReference type="GO" id="GO:0006281">
    <property type="term" value="P:DNA repair"/>
    <property type="evidence" value="ECO:0007669"/>
    <property type="project" value="TreeGrafter"/>
</dbReference>
<dbReference type="PROSITE" id="PS00518">
    <property type="entry name" value="ZF_RING_1"/>
    <property type="match status" value="1"/>
</dbReference>
<evidence type="ECO:0000256" key="2">
    <source>
        <dbReference type="ARBA" id="ARBA00022741"/>
    </source>
</evidence>
<keyword evidence="5" id="KW-0862">Zinc</keyword>
<keyword evidence="10" id="KW-1185">Reference proteome</keyword>
<dbReference type="PANTHER" id="PTHR45626:SF52">
    <property type="entry name" value="SINGLE-STRANDED DNA-DEPENDENT ATPASE (EUROFUNG)"/>
    <property type="match status" value="1"/>
</dbReference>